<dbReference type="HAMAP" id="MF_01966">
    <property type="entry name" value="NADHX_epimerase"/>
    <property type="match status" value="1"/>
</dbReference>
<evidence type="ECO:0000256" key="3">
    <source>
        <dbReference type="ARBA" id="ARBA00006001"/>
    </source>
</evidence>
<comment type="cofactor">
    <cofactor evidence="18 19">
        <name>K(+)</name>
        <dbReference type="ChEBI" id="CHEBI:29103"/>
    </cofactor>
    <text evidence="18 19">Binds 1 potassium ion per subunit.</text>
</comment>
<dbReference type="GO" id="GO:0046496">
    <property type="term" value="P:nicotinamide nucleotide metabolic process"/>
    <property type="evidence" value="ECO:0007669"/>
    <property type="project" value="UniProtKB-UniRule"/>
</dbReference>
<evidence type="ECO:0000256" key="17">
    <source>
        <dbReference type="HAMAP-Rule" id="MF_01965"/>
    </source>
</evidence>
<accession>Q1QY31</accession>
<dbReference type="GO" id="GO:0052856">
    <property type="term" value="F:NAD(P)HX epimerase activity"/>
    <property type="evidence" value="ECO:0007669"/>
    <property type="project" value="UniProtKB-UniRule"/>
</dbReference>
<keyword evidence="7 17" id="KW-0067">ATP-binding</keyword>
<evidence type="ECO:0000256" key="19">
    <source>
        <dbReference type="PIRNR" id="PIRNR017184"/>
    </source>
</evidence>
<keyword evidence="10 17" id="KW-0520">NAD</keyword>
<dbReference type="AlphaFoldDB" id="Q1QY31"/>
<keyword evidence="9 18" id="KW-0630">Potassium</keyword>
<dbReference type="RefSeq" id="WP_011506573.1">
    <property type="nucleotide sequence ID" value="NC_007963.1"/>
</dbReference>
<dbReference type="InterPro" id="IPR017953">
    <property type="entry name" value="Carbohydrate_kinase_pred_CS"/>
</dbReference>
<comment type="similarity">
    <text evidence="18">Belongs to the NnrE/AIBP family.</text>
</comment>
<evidence type="ECO:0000256" key="4">
    <source>
        <dbReference type="ARBA" id="ARBA00009524"/>
    </source>
</evidence>
<dbReference type="InterPro" id="IPR036652">
    <property type="entry name" value="YjeF_N_dom_sf"/>
</dbReference>
<evidence type="ECO:0000256" key="18">
    <source>
        <dbReference type="HAMAP-Rule" id="MF_01966"/>
    </source>
</evidence>
<dbReference type="Gene3D" id="3.40.1190.20">
    <property type="match status" value="1"/>
</dbReference>
<dbReference type="SUPFAM" id="SSF64153">
    <property type="entry name" value="YjeF N-terminal domain-like"/>
    <property type="match status" value="1"/>
</dbReference>
<comment type="caution">
    <text evidence="18">Lacks conserved residue(s) required for the propagation of feature annotation.</text>
</comment>
<comment type="function">
    <text evidence="17">Catalyzes the dehydration of the S-form of NAD(P)HX at the expense of ADP, which is converted to AMP. Together with NAD(P)HX epimerase, which catalyzes the epimerization of the S- and R-forms, the enzyme allows the repair of both epimers of NAD(P)HX, a damaged form of NAD(P)H that is a result of enzymatic or heat-dependent hydration.</text>
</comment>
<dbReference type="PIRSF" id="PIRSF017184">
    <property type="entry name" value="Nnr"/>
    <property type="match status" value="1"/>
</dbReference>
<feature type="binding site" evidence="18">
    <location>
        <position position="161"/>
    </location>
    <ligand>
        <name>(6S)-NADPHX</name>
        <dbReference type="ChEBI" id="CHEBI:64076"/>
    </ligand>
</feature>
<evidence type="ECO:0000256" key="7">
    <source>
        <dbReference type="ARBA" id="ARBA00022840"/>
    </source>
</evidence>
<evidence type="ECO:0000256" key="10">
    <source>
        <dbReference type="ARBA" id="ARBA00023027"/>
    </source>
</evidence>
<evidence type="ECO:0000313" key="22">
    <source>
        <dbReference type="EMBL" id="ABE58627.1"/>
    </source>
</evidence>
<sequence>MTAASPVTHALYGAEQVRTLDRRIIDAGVAGFDLMQRASQAAYDVLRARWPGARRLTVLCGGGNNAGDGYVIAALAVCDGLDVQLVALRDPACLTGDAARACALARRAGVTPVAWREGMTLDGEVLVDALLGTGASGEVRDPLRSAILAINATRRPVLAVDVPSGLSAQTGGIGGVAVHATVTVTFIADKFGLHTGASADHVGELVVESLGTAPETHGDLVPLGELLAAEQLQAALPPRARGSHKGDFGHLLVVGGAVGFGGAALMACEAALRMGSGKVSLATDAAHVAASLVRSPEVMARGVQAAAEAQPLLAQADALVVGPGLGRDAWGKALWRLALDAAVPSVLDADALNLLAEEARDRDDWVLTPHPGEAARLLGSTTAEVQADRRAAVLALRERYGGSVVLKGAGTLIADADGVAVCPYGNPGMASGGMGDVLSGVIGALLGQGRTPGEAARLGVLIHALAGDAAARAGGERGLVATDLASYVRVIANPRS</sequence>
<feature type="binding site" evidence="17">
    <location>
        <position position="436"/>
    </location>
    <ligand>
        <name>(6S)-NADPHX</name>
        <dbReference type="ChEBI" id="CHEBI:64076"/>
    </ligand>
</feature>
<dbReference type="Proteomes" id="UP000000239">
    <property type="component" value="Chromosome"/>
</dbReference>
<dbReference type="PROSITE" id="PS51383">
    <property type="entry name" value="YJEF_C_3"/>
    <property type="match status" value="1"/>
</dbReference>
<feature type="binding site" evidence="18">
    <location>
        <position position="65"/>
    </location>
    <ligand>
        <name>K(+)</name>
        <dbReference type="ChEBI" id="CHEBI:29103"/>
    </ligand>
</feature>
<comment type="similarity">
    <text evidence="3 19">In the N-terminal section; belongs to the NnrE/AIBP family.</text>
</comment>
<dbReference type="OrthoDB" id="9806925at2"/>
<dbReference type="InterPro" id="IPR030677">
    <property type="entry name" value="Nnr"/>
</dbReference>
<dbReference type="CDD" id="cd01171">
    <property type="entry name" value="YXKO-related"/>
    <property type="match status" value="1"/>
</dbReference>
<name>Q1QY31_CHRI1</name>
<keyword evidence="5 18" id="KW-0479">Metal-binding</keyword>
<evidence type="ECO:0000256" key="1">
    <source>
        <dbReference type="ARBA" id="ARBA00000013"/>
    </source>
</evidence>
<dbReference type="KEGG" id="csa:Csal_1272"/>
<reference evidence="22 23" key="1">
    <citation type="journal article" date="2011" name="Stand. Genomic Sci.">
        <title>Complete genome sequence of the halophilic and highly halotolerant Chromohalobacter salexigens type strain (1H11(T)).</title>
        <authorList>
            <person name="Copeland A."/>
            <person name="O'Connor K."/>
            <person name="Lucas S."/>
            <person name="Lapidus A."/>
            <person name="Berry K.W."/>
            <person name="Detter J.C."/>
            <person name="Del Rio T.G."/>
            <person name="Hammon N."/>
            <person name="Dalin E."/>
            <person name="Tice H."/>
            <person name="Pitluck S."/>
            <person name="Bruce D."/>
            <person name="Goodwin L."/>
            <person name="Han C."/>
            <person name="Tapia R."/>
            <person name="Saunders E."/>
            <person name="Schmutz J."/>
            <person name="Brettin T."/>
            <person name="Larimer F."/>
            <person name="Land M."/>
            <person name="Hauser L."/>
            <person name="Vargas C."/>
            <person name="Nieto J.J."/>
            <person name="Kyrpides N.C."/>
            <person name="Ivanova N."/>
            <person name="Goker M."/>
            <person name="Klenk H.P."/>
            <person name="Csonka L.N."/>
            <person name="Woyke T."/>
        </authorList>
    </citation>
    <scope>NUCLEOTIDE SEQUENCE [LARGE SCALE GENOMIC DNA]</scope>
    <source>
        <strain evidence="23">ATCC BAA-138 / DSM 3043 / CIP 106854 / NCIMB 13768 / 1H11</strain>
    </source>
</reference>
<evidence type="ECO:0000256" key="14">
    <source>
        <dbReference type="ARBA" id="ARBA00025153"/>
    </source>
</evidence>
<evidence type="ECO:0000313" key="23">
    <source>
        <dbReference type="Proteomes" id="UP000000239"/>
    </source>
</evidence>
<dbReference type="STRING" id="290398.Csal_1272"/>
<comment type="similarity">
    <text evidence="17">Belongs to the NnrD/CARKD family.</text>
</comment>
<dbReference type="InterPro" id="IPR029056">
    <property type="entry name" value="Ribokinase-like"/>
</dbReference>
<dbReference type="GeneID" id="95334012"/>
<keyword evidence="13" id="KW-0511">Multifunctional enzyme</keyword>
<feature type="binding site" evidence="17">
    <location>
        <position position="435"/>
    </location>
    <ligand>
        <name>AMP</name>
        <dbReference type="ChEBI" id="CHEBI:456215"/>
    </ligand>
</feature>
<evidence type="ECO:0000256" key="8">
    <source>
        <dbReference type="ARBA" id="ARBA00022857"/>
    </source>
</evidence>
<dbReference type="Pfam" id="PF03853">
    <property type="entry name" value="YjeF_N"/>
    <property type="match status" value="1"/>
</dbReference>
<comment type="cofactor">
    <cofactor evidence="17">
        <name>Mg(2+)</name>
        <dbReference type="ChEBI" id="CHEBI:18420"/>
    </cofactor>
</comment>
<dbReference type="PROSITE" id="PS01050">
    <property type="entry name" value="YJEF_C_2"/>
    <property type="match status" value="1"/>
</dbReference>
<evidence type="ECO:0000256" key="2">
    <source>
        <dbReference type="ARBA" id="ARBA00000909"/>
    </source>
</evidence>
<evidence type="ECO:0000256" key="6">
    <source>
        <dbReference type="ARBA" id="ARBA00022741"/>
    </source>
</evidence>
<dbReference type="EC" id="4.2.1.136" evidence="19"/>
<evidence type="ECO:0000256" key="11">
    <source>
        <dbReference type="ARBA" id="ARBA00023235"/>
    </source>
</evidence>
<evidence type="ECO:0000256" key="15">
    <source>
        <dbReference type="ARBA" id="ARBA00048238"/>
    </source>
</evidence>
<dbReference type="PANTHER" id="PTHR12592:SF0">
    <property type="entry name" value="ATP-DEPENDENT (S)-NAD(P)H-HYDRATE DEHYDRATASE"/>
    <property type="match status" value="1"/>
</dbReference>
<comment type="function">
    <text evidence="18">Catalyzes the epimerization of the S- and R-forms of NAD(P)HX, a damaged form of NAD(P)H that is a result of enzymatic or heat-dependent hydration. This is a prerequisite for the S-specific NAD(P)H-hydrate dehydratase to allow the repair of both epimers of NAD(P)HX.</text>
</comment>
<comment type="catalytic activity">
    <reaction evidence="15 17 19">
        <text>(6S)-NADHX + ADP = AMP + phosphate + NADH + H(+)</text>
        <dbReference type="Rhea" id="RHEA:32223"/>
        <dbReference type="ChEBI" id="CHEBI:15378"/>
        <dbReference type="ChEBI" id="CHEBI:43474"/>
        <dbReference type="ChEBI" id="CHEBI:57945"/>
        <dbReference type="ChEBI" id="CHEBI:64074"/>
        <dbReference type="ChEBI" id="CHEBI:456215"/>
        <dbReference type="ChEBI" id="CHEBI:456216"/>
        <dbReference type="EC" id="4.2.1.136"/>
    </reaction>
</comment>
<dbReference type="PANTHER" id="PTHR12592">
    <property type="entry name" value="ATP-DEPENDENT (S)-NAD(P)H-HYDRATE DEHYDRATASE FAMILY MEMBER"/>
    <property type="match status" value="1"/>
</dbReference>
<dbReference type="eggNOG" id="COG0062">
    <property type="taxonomic scope" value="Bacteria"/>
</dbReference>
<dbReference type="EMBL" id="CP000285">
    <property type="protein sequence ID" value="ABE58627.1"/>
    <property type="molecule type" value="Genomic_DNA"/>
</dbReference>
<comment type="catalytic activity">
    <reaction evidence="16 17 19">
        <text>(6S)-NADPHX + ADP = AMP + phosphate + NADPH + H(+)</text>
        <dbReference type="Rhea" id="RHEA:32235"/>
        <dbReference type="ChEBI" id="CHEBI:15378"/>
        <dbReference type="ChEBI" id="CHEBI:43474"/>
        <dbReference type="ChEBI" id="CHEBI:57783"/>
        <dbReference type="ChEBI" id="CHEBI:64076"/>
        <dbReference type="ChEBI" id="CHEBI:456215"/>
        <dbReference type="ChEBI" id="CHEBI:456216"/>
        <dbReference type="EC" id="4.2.1.136"/>
    </reaction>
</comment>
<dbReference type="eggNOG" id="COG0063">
    <property type="taxonomic scope" value="Bacteria"/>
</dbReference>
<feature type="binding site" evidence="17">
    <location>
        <position position="263"/>
    </location>
    <ligand>
        <name>(6S)-NADPHX</name>
        <dbReference type="ChEBI" id="CHEBI:64076"/>
    </ligand>
</feature>
<proteinExistence type="inferred from homology"/>
<keyword evidence="12 17" id="KW-0456">Lyase</keyword>
<organism evidence="22 23">
    <name type="scientific">Chromohalobacter israelensis (strain ATCC BAA-138 / DSM 3043 / CIP 106854 / NCIMB 13768 / 1H11)</name>
    <name type="common">Chromohalobacter salexigens</name>
    <dbReference type="NCBI Taxonomy" id="290398"/>
    <lineage>
        <taxon>Bacteria</taxon>
        <taxon>Pseudomonadati</taxon>
        <taxon>Pseudomonadota</taxon>
        <taxon>Gammaproteobacteria</taxon>
        <taxon>Oceanospirillales</taxon>
        <taxon>Halomonadaceae</taxon>
        <taxon>Chromohalobacter</taxon>
    </lineage>
</organism>
<dbReference type="GO" id="GO:0005524">
    <property type="term" value="F:ATP binding"/>
    <property type="evidence" value="ECO:0007669"/>
    <property type="project" value="UniProtKB-UniRule"/>
</dbReference>
<evidence type="ECO:0000256" key="13">
    <source>
        <dbReference type="ARBA" id="ARBA00023268"/>
    </source>
</evidence>
<comment type="catalytic activity">
    <reaction evidence="2 18 19">
        <text>(6R)-NADPHX = (6S)-NADPHX</text>
        <dbReference type="Rhea" id="RHEA:32227"/>
        <dbReference type="ChEBI" id="CHEBI:64076"/>
        <dbReference type="ChEBI" id="CHEBI:64077"/>
        <dbReference type="EC" id="5.1.99.6"/>
    </reaction>
</comment>
<keyword evidence="8 17" id="KW-0521">NADP</keyword>
<evidence type="ECO:0000256" key="16">
    <source>
        <dbReference type="ARBA" id="ARBA00049209"/>
    </source>
</evidence>
<dbReference type="GO" id="GO:0110051">
    <property type="term" value="P:metabolite repair"/>
    <property type="evidence" value="ECO:0007669"/>
    <property type="project" value="TreeGrafter"/>
</dbReference>
<gene>
    <name evidence="17" type="primary">nnrD</name>
    <name evidence="18" type="synonym">nnrE</name>
    <name evidence="22" type="ordered locus">Csal_1272</name>
</gene>
<keyword evidence="11 18" id="KW-0413">Isomerase</keyword>
<dbReference type="HAMAP" id="MF_01965">
    <property type="entry name" value="NADHX_dehydratase"/>
    <property type="match status" value="1"/>
</dbReference>
<dbReference type="SUPFAM" id="SSF53613">
    <property type="entry name" value="Ribokinase-like"/>
    <property type="match status" value="1"/>
</dbReference>
<evidence type="ECO:0000259" key="20">
    <source>
        <dbReference type="PROSITE" id="PS51383"/>
    </source>
</evidence>
<evidence type="ECO:0000256" key="5">
    <source>
        <dbReference type="ARBA" id="ARBA00022723"/>
    </source>
</evidence>
<comment type="subunit">
    <text evidence="17">Homotetramer.</text>
</comment>
<evidence type="ECO:0000256" key="12">
    <source>
        <dbReference type="ARBA" id="ARBA00023239"/>
    </source>
</evidence>
<dbReference type="NCBIfam" id="TIGR00197">
    <property type="entry name" value="yjeF_nterm"/>
    <property type="match status" value="1"/>
</dbReference>
<dbReference type="EC" id="5.1.99.6" evidence="19"/>
<dbReference type="PROSITE" id="PS51385">
    <property type="entry name" value="YJEF_N"/>
    <property type="match status" value="1"/>
</dbReference>
<feature type="binding site" evidence="18">
    <location>
        <begin position="132"/>
        <end position="138"/>
    </location>
    <ligand>
        <name>(6S)-NADPHX</name>
        <dbReference type="ChEBI" id="CHEBI:64076"/>
    </ligand>
</feature>
<dbReference type="GO" id="GO:0052855">
    <property type="term" value="F:ADP-dependent NAD(P)H-hydrate dehydratase activity"/>
    <property type="evidence" value="ECO:0007669"/>
    <property type="project" value="UniProtKB-UniRule"/>
</dbReference>
<feature type="binding site" evidence="17">
    <location>
        <position position="324"/>
    </location>
    <ligand>
        <name>(6S)-NADPHX</name>
        <dbReference type="ChEBI" id="CHEBI:64076"/>
    </ligand>
</feature>
<feature type="binding site" evidence="17">
    <location>
        <begin position="407"/>
        <end position="411"/>
    </location>
    <ligand>
        <name>AMP</name>
        <dbReference type="ChEBI" id="CHEBI:456215"/>
    </ligand>
</feature>
<dbReference type="NCBIfam" id="TIGR00196">
    <property type="entry name" value="yjeF_cterm"/>
    <property type="match status" value="1"/>
</dbReference>
<dbReference type="Gene3D" id="3.40.50.10260">
    <property type="entry name" value="YjeF N-terminal domain"/>
    <property type="match status" value="1"/>
</dbReference>
<dbReference type="Pfam" id="PF01256">
    <property type="entry name" value="Carb_kinase"/>
    <property type="match status" value="1"/>
</dbReference>
<feature type="binding site" evidence="18">
    <location>
        <position position="128"/>
    </location>
    <ligand>
        <name>K(+)</name>
        <dbReference type="ChEBI" id="CHEBI:29103"/>
    </ligand>
</feature>
<protein>
    <recommendedName>
        <fullName evidence="19">Bifunctional NAD(P)H-hydrate repair enzyme</fullName>
    </recommendedName>
    <alternativeName>
        <fullName evidence="19">Nicotinamide nucleotide repair protein</fullName>
    </alternativeName>
    <domain>
        <recommendedName>
            <fullName evidence="19">ADP-dependent (S)-NAD(P)H-hydrate dehydratase</fullName>
            <ecNumber evidence="19">4.2.1.136</ecNumber>
        </recommendedName>
        <alternativeName>
            <fullName evidence="19">ADP-dependent NAD(P)HX dehydratase</fullName>
        </alternativeName>
    </domain>
    <domain>
        <recommendedName>
            <fullName evidence="19">NAD(P)H-hydrate epimerase</fullName>
            <ecNumber evidence="19">5.1.99.6</ecNumber>
        </recommendedName>
    </domain>
</protein>
<dbReference type="HOGENOM" id="CLU_024853_4_3_6"/>
<dbReference type="InterPro" id="IPR004443">
    <property type="entry name" value="YjeF_N_dom"/>
</dbReference>
<comment type="catalytic activity">
    <reaction evidence="1 18 19">
        <text>(6R)-NADHX = (6S)-NADHX</text>
        <dbReference type="Rhea" id="RHEA:32215"/>
        <dbReference type="ChEBI" id="CHEBI:64074"/>
        <dbReference type="ChEBI" id="CHEBI:64075"/>
        <dbReference type="EC" id="5.1.99.6"/>
    </reaction>
</comment>
<feature type="binding site" evidence="17">
    <location>
        <position position="370"/>
    </location>
    <ligand>
        <name>(6S)-NADPHX</name>
        <dbReference type="ChEBI" id="CHEBI:64076"/>
    </ligand>
</feature>
<evidence type="ECO:0000256" key="9">
    <source>
        <dbReference type="ARBA" id="ARBA00022958"/>
    </source>
</evidence>
<dbReference type="GO" id="GO:0046872">
    <property type="term" value="F:metal ion binding"/>
    <property type="evidence" value="ECO:0007669"/>
    <property type="project" value="UniProtKB-UniRule"/>
</dbReference>
<keyword evidence="6 17" id="KW-0547">Nucleotide-binding</keyword>
<evidence type="ECO:0000259" key="21">
    <source>
        <dbReference type="PROSITE" id="PS51385"/>
    </source>
</evidence>
<feature type="domain" description="YjeF N-terminal" evidence="21">
    <location>
        <begin position="17"/>
        <end position="218"/>
    </location>
</feature>
<comment type="function">
    <text evidence="14 19">Bifunctional enzyme that catalyzes the epimerization of the S- and R-forms of NAD(P)HX and the dehydration of the S-form of NAD(P)HX at the expense of ADP, which is converted to AMP. This allows the repair of both epimers of NAD(P)HX, a damaged form of NAD(P)H that is a result of enzymatic or heat-dependent hydration.</text>
</comment>
<keyword evidence="23" id="KW-1185">Reference proteome</keyword>
<comment type="similarity">
    <text evidence="4 19">In the C-terminal section; belongs to the NnrD/CARKD family.</text>
</comment>
<feature type="domain" description="YjeF C-terminal" evidence="20">
    <location>
        <begin position="228"/>
        <end position="495"/>
    </location>
</feature>
<dbReference type="InterPro" id="IPR000631">
    <property type="entry name" value="CARKD"/>
</dbReference>
<feature type="binding site" evidence="18">
    <location>
        <position position="164"/>
    </location>
    <ligand>
        <name>K(+)</name>
        <dbReference type="ChEBI" id="CHEBI:29103"/>
    </ligand>
</feature>